<dbReference type="PATRIC" id="fig|298794.3.peg.5479"/>
<proteinExistence type="predicted"/>
<keyword evidence="2" id="KW-1185">Reference proteome</keyword>
<gene>
    <name evidence="1" type="ORF">VQ02_33475</name>
</gene>
<comment type="caution">
    <text evidence="1">The sequence shown here is derived from an EMBL/GenBank/DDBJ whole genome shotgun (WGS) entry which is preliminary data.</text>
</comment>
<dbReference type="Proteomes" id="UP000035955">
    <property type="component" value="Unassembled WGS sequence"/>
</dbReference>
<dbReference type="AlphaFoldDB" id="A0A0J6S122"/>
<name>A0A0J6S122_9HYPH</name>
<protein>
    <submittedName>
        <fullName evidence="1">Uncharacterized protein</fullName>
    </submittedName>
</protein>
<dbReference type="EMBL" id="LABY01000398">
    <property type="protein sequence ID" value="KMO27262.1"/>
    <property type="molecule type" value="Genomic_DNA"/>
</dbReference>
<reference evidence="1 2" key="1">
    <citation type="submission" date="2015-03" db="EMBL/GenBank/DDBJ databases">
        <title>Genome sequencing of Methylobacterium variabile DSM 16961.</title>
        <authorList>
            <person name="Chaudhry V."/>
            <person name="Patil P.B."/>
        </authorList>
    </citation>
    <scope>NUCLEOTIDE SEQUENCE [LARGE SCALE GENOMIC DNA]</scope>
    <source>
        <strain evidence="1 2">DSM 16961</strain>
    </source>
</reference>
<organism evidence="1 2">
    <name type="scientific">Methylobacterium variabile</name>
    <dbReference type="NCBI Taxonomy" id="298794"/>
    <lineage>
        <taxon>Bacteria</taxon>
        <taxon>Pseudomonadati</taxon>
        <taxon>Pseudomonadota</taxon>
        <taxon>Alphaproteobacteria</taxon>
        <taxon>Hyphomicrobiales</taxon>
        <taxon>Methylobacteriaceae</taxon>
        <taxon>Methylobacterium</taxon>
    </lineage>
</organism>
<accession>A0A0J6S122</accession>
<evidence type="ECO:0000313" key="2">
    <source>
        <dbReference type="Proteomes" id="UP000035955"/>
    </source>
</evidence>
<evidence type="ECO:0000313" key="1">
    <source>
        <dbReference type="EMBL" id="KMO27262.1"/>
    </source>
</evidence>
<sequence length="60" mass="6687">MEARREPPRPKRQHDPAFLALLERRLTPDRMSPAVSAIYARTAPGHDPEAASDFQADAGF</sequence>